<dbReference type="KEGG" id="ece:Z1180"/>
<reference evidence="2 3" key="1">
    <citation type="journal article" date="2001" name="Nature">
        <title>Genome sequence of enterohaemorrhagic Escherichia coli O157:H7.</title>
        <authorList>
            <person name="Perna N.T."/>
            <person name="Plunkett G.III."/>
            <person name="Burland V."/>
            <person name="Mau B."/>
            <person name="Glasner J.D."/>
            <person name="Rose D.J."/>
            <person name="Mayhew G.F."/>
            <person name="Evans P.S."/>
            <person name="Gregor J."/>
            <person name="Kirkpatrick H.A."/>
            <person name="Posfai G."/>
            <person name="Hackett J."/>
            <person name="Klink S."/>
            <person name="Boutin A."/>
            <person name="Shao Y."/>
            <person name="Miller L."/>
            <person name="Grotbeck E.J."/>
            <person name="Davis N.W."/>
            <person name="Lim A."/>
            <person name="Dimalanta E."/>
            <person name="Potamousis K."/>
            <person name="Apodaca J."/>
            <person name="Anantharaman T.S."/>
            <person name="Lin J."/>
            <person name="Yen G."/>
            <person name="Schwartz D.C."/>
            <person name="Welch R.A."/>
            <person name="Blattner F.R."/>
        </authorList>
    </citation>
    <scope>NUCLEOTIDE SEQUENCE [LARGE SCALE GENOMIC DNA]</scope>
    <source>
        <strain evidence="2">EDL933</strain>
        <strain evidence="3">O157:H7 / EDL933 / ATCC 700927 / EHEC</strain>
    </source>
</reference>
<organism evidence="3">
    <name type="scientific">Escherichia coli O157:H7</name>
    <dbReference type="NCBI Taxonomy" id="83334"/>
    <lineage>
        <taxon>Bacteria</taxon>
        <taxon>Pseudomonadati</taxon>
        <taxon>Pseudomonadota</taxon>
        <taxon>Gammaproteobacteria</taxon>
        <taxon>Enterobacterales</taxon>
        <taxon>Enterobacteriaceae</taxon>
        <taxon>Escherichia</taxon>
    </lineage>
</organism>
<dbReference type="EMBL" id="AE005174">
    <property type="protein sequence ID" value="AAG55734.1"/>
    <property type="molecule type" value="Genomic_DNA"/>
</dbReference>
<name>Q8X9P5_ECO57</name>
<dbReference type="Proteomes" id="UP000002519">
    <property type="component" value="Chromosome"/>
</dbReference>
<dbReference type="EMBL" id="AE005174">
    <property type="protein sequence ID" value="AAG55325.1"/>
    <property type="molecule type" value="Genomic_DNA"/>
</dbReference>
<dbReference type="AlphaFoldDB" id="Q8X9P5"/>
<proteinExistence type="predicted"/>
<dbReference type="KEGG" id="ece:Z1619"/>
<evidence type="ECO:0000313" key="1">
    <source>
        <dbReference type="EMBL" id="AAG55325.1"/>
    </source>
</evidence>
<accession>Q8X9P5</accession>
<dbReference type="PIR" id="A85608">
    <property type="entry name" value="A85608"/>
</dbReference>
<gene>
    <name evidence="1" type="ordered locus">Z1180</name>
    <name evidence="2" type="ordered locus">Z1619</name>
</gene>
<protein>
    <submittedName>
        <fullName evidence="2">Uncharacterized protein</fullName>
    </submittedName>
</protein>
<evidence type="ECO:0000313" key="3">
    <source>
        <dbReference type="Proteomes" id="UP000002519"/>
    </source>
</evidence>
<evidence type="ECO:0000313" key="2">
    <source>
        <dbReference type="EMBL" id="AAG55734.1"/>
    </source>
</evidence>
<sequence length="95" mass="11123">MSVNINDVRSMSGKTPEFVDGNLFRLFHHYRMRQEFFQTHPEMGQAWFQEIRNTLGYCSLKSIICNSNPEPVKRGVTYSILKRIKVVMRCIKPGL</sequence>